<sequence>MRVFGCIAFVHIPSPKRGKLDDNSTKCIFVGYSSETKRYRFYNPLSKKLLISHDVVFDEKNSWNWKELQAGLEALLENGECLDTHPSQENGDGSSCSSAPSSPSVVPNTTSSSSSTSESPPRKWRSLAEIYESTEQFQFAQIKDPIVFEEAVKSKEWRDTMDDEMEALERKKTWELVDLPNGKETVGLKWIFKTKLQADGSIQKHKARLVAQGYMQREGLDFQETLSAQLSWEVYQFDVKSAFLNGILEEEVYVQHQKSPSKHHFGAAKRILRYLKGTSSFGIWYKFSNNPRLYGFSDSDLGGCIEDRKSTTGYVFTMGSGAVSWSSKKQPSTALSSSEDEYMAVTAAACQAVWIRRILDDLKKTQVEATTIYYDD</sequence>
<feature type="region of interest" description="Disordered" evidence="1">
    <location>
        <begin position="82"/>
        <end position="123"/>
    </location>
</feature>
<dbReference type="InterPro" id="IPR057670">
    <property type="entry name" value="SH3_retrovirus"/>
</dbReference>
<dbReference type="OrthoDB" id="413760at2759"/>
<feature type="domain" description="Reverse transcriptase Ty1/copia-type" evidence="2">
    <location>
        <begin position="172"/>
        <end position="256"/>
    </location>
</feature>
<dbReference type="EMBL" id="JAHUZN010000006">
    <property type="protein sequence ID" value="KAG8490934.1"/>
    <property type="molecule type" value="Genomic_DNA"/>
</dbReference>
<accession>A0A8J5YR08</accession>
<dbReference type="PANTHER" id="PTHR11439:SF463">
    <property type="entry name" value="REVERSE TRANSCRIPTASE TY1_COPIA-TYPE DOMAIN-CONTAINING PROTEIN"/>
    <property type="match status" value="1"/>
</dbReference>
<evidence type="ECO:0000259" key="2">
    <source>
        <dbReference type="Pfam" id="PF07727"/>
    </source>
</evidence>
<gene>
    <name evidence="4" type="ORF">CXB51_014700</name>
</gene>
<comment type="caution">
    <text evidence="4">The sequence shown here is derived from an EMBL/GenBank/DDBJ whole genome shotgun (WGS) entry which is preliminary data.</text>
</comment>
<dbReference type="Proteomes" id="UP000701853">
    <property type="component" value="Chromosome 6"/>
</dbReference>
<evidence type="ECO:0000259" key="3">
    <source>
        <dbReference type="Pfam" id="PF25597"/>
    </source>
</evidence>
<name>A0A8J5YR08_9ROSI</name>
<evidence type="ECO:0000313" key="5">
    <source>
        <dbReference type="Proteomes" id="UP000701853"/>
    </source>
</evidence>
<keyword evidence="5" id="KW-1185">Reference proteome</keyword>
<reference evidence="4 5" key="1">
    <citation type="journal article" date="2021" name="bioRxiv">
        <title>The Gossypium anomalum genome as a resource for cotton improvement and evolutionary analysis of hybrid incompatibility.</title>
        <authorList>
            <person name="Grover C.E."/>
            <person name="Yuan D."/>
            <person name="Arick M.A."/>
            <person name="Miller E.R."/>
            <person name="Hu G."/>
            <person name="Peterson D.G."/>
            <person name="Wendel J.F."/>
            <person name="Udall J.A."/>
        </authorList>
    </citation>
    <scope>NUCLEOTIDE SEQUENCE [LARGE SCALE GENOMIC DNA]</scope>
    <source>
        <strain evidence="4">JFW-Udall</strain>
        <tissue evidence="4">Leaf</tissue>
    </source>
</reference>
<dbReference type="Pfam" id="PF25597">
    <property type="entry name" value="SH3_retrovirus"/>
    <property type="match status" value="1"/>
</dbReference>
<feature type="domain" description="Retroviral polymerase SH3-like" evidence="3">
    <location>
        <begin position="6"/>
        <end position="67"/>
    </location>
</feature>
<evidence type="ECO:0008006" key="6">
    <source>
        <dbReference type="Google" id="ProtNLM"/>
    </source>
</evidence>
<evidence type="ECO:0000313" key="4">
    <source>
        <dbReference type="EMBL" id="KAG8490934.1"/>
    </source>
</evidence>
<dbReference type="Pfam" id="PF07727">
    <property type="entry name" value="RVT_2"/>
    <property type="match status" value="1"/>
</dbReference>
<organism evidence="4 5">
    <name type="scientific">Gossypium anomalum</name>
    <dbReference type="NCBI Taxonomy" id="47600"/>
    <lineage>
        <taxon>Eukaryota</taxon>
        <taxon>Viridiplantae</taxon>
        <taxon>Streptophyta</taxon>
        <taxon>Embryophyta</taxon>
        <taxon>Tracheophyta</taxon>
        <taxon>Spermatophyta</taxon>
        <taxon>Magnoliopsida</taxon>
        <taxon>eudicotyledons</taxon>
        <taxon>Gunneridae</taxon>
        <taxon>Pentapetalae</taxon>
        <taxon>rosids</taxon>
        <taxon>malvids</taxon>
        <taxon>Malvales</taxon>
        <taxon>Malvaceae</taxon>
        <taxon>Malvoideae</taxon>
        <taxon>Gossypium</taxon>
    </lineage>
</organism>
<dbReference type="AlphaFoldDB" id="A0A8J5YR08"/>
<proteinExistence type="predicted"/>
<evidence type="ECO:0000256" key="1">
    <source>
        <dbReference type="SAM" id="MobiDB-lite"/>
    </source>
</evidence>
<dbReference type="PANTHER" id="PTHR11439">
    <property type="entry name" value="GAG-POL-RELATED RETROTRANSPOSON"/>
    <property type="match status" value="1"/>
</dbReference>
<feature type="compositionally biased region" description="Low complexity" evidence="1">
    <location>
        <begin position="94"/>
        <end position="119"/>
    </location>
</feature>
<dbReference type="InterPro" id="IPR013103">
    <property type="entry name" value="RVT_2"/>
</dbReference>
<dbReference type="CDD" id="cd09272">
    <property type="entry name" value="RNase_HI_RT_Ty1"/>
    <property type="match status" value="1"/>
</dbReference>
<protein>
    <recommendedName>
        <fullName evidence="6">Reverse transcriptase Ty1/copia-type domain-containing protein</fullName>
    </recommendedName>
</protein>